<evidence type="ECO:0000313" key="2">
    <source>
        <dbReference type="EMBL" id="RRT80808.1"/>
    </source>
</evidence>
<reference evidence="2 3" key="1">
    <citation type="journal article" date="2014" name="Agronomy (Basel)">
        <title>A Draft Genome Sequence for Ensete ventricosum, the Drought-Tolerant Tree Against Hunger.</title>
        <authorList>
            <person name="Harrison J."/>
            <person name="Moore K.A."/>
            <person name="Paszkiewicz K."/>
            <person name="Jones T."/>
            <person name="Grant M."/>
            <person name="Ambacheew D."/>
            <person name="Muzemil S."/>
            <person name="Studholme D.J."/>
        </authorList>
    </citation>
    <scope>NUCLEOTIDE SEQUENCE [LARGE SCALE GENOMIC DNA]</scope>
</reference>
<organism evidence="2 3">
    <name type="scientific">Ensete ventricosum</name>
    <name type="common">Abyssinian banana</name>
    <name type="synonym">Musa ensete</name>
    <dbReference type="NCBI Taxonomy" id="4639"/>
    <lineage>
        <taxon>Eukaryota</taxon>
        <taxon>Viridiplantae</taxon>
        <taxon>Streptophyta</taxon>
        <taxon>Embryophyta</taxon>
        <taxon>Tracheophyta</taxon>
        <taxon>Spermatophyta</taxon>
        <taxon>Magnoliopsida</taxon>
        <taxon>Liliopsida</taxon>
        <taxon>Zingiberales</taxon>
        <taxon>Musaceae</taxon>
        <taxon>Ensete</taxon>
    </lineage>
</organism>
<feature type="region of interest" description="Disordered" evidence="1">
    <location>
        <begin position="1"/>
        <end position="113"/>
    </location>
</feature>
<proteinExistence type="predicted"/>
<accession>A0A427AX23</accession>
<evidence type="ECO:0000256" key="1">
    <source>
        <dbReference type="SAM" id="MobiDB-lite"/>
    </source>
</evidence>
<name>A0A427AX23_ENSVE</name>
<feature type="compositionally biased region" description="Polar residues" evidence="1">
    <location>
        <begin position="50"/>
        <end position="83"/>
    </location>
</feature>
<protein>
    <submittedName>
        <fullName evidence="2">Uncharacterized protein</fullName>
    </submittedName>
</protein>
<comment type="caution">
    <text evidence="2">The sequence shown here is derived from an EMBL/GenBank/DDBJ whole genome shotgun (WGS) entry which is preliminary data.</text>
</comment>
<gene>
    <name evidence="2" type="ORF">B296_00006094</name>
</gene>
<dbReference type="Proteomes" id="UP000287651">
    <property type="component" value="Unassembled WGS sequence"/>
</dbReference>
<sequence>MRGWWQSCRSLGSGRRLHPENHPRRVVSSSGPASPKASFNLPCEQRNRENSSNAHKNGSFSSPNLSHSQSINTGGIPSTPSRSSQDEPKRDSGASKSATSATKEERRDDARRMEAERRRLRKAHMGFDYAPGSTRHVESRQWWIIFYSARRQAGDGLSTLWPFPTNALGSHRVVPQSFSSASPPPHVRVTRRVGPTHQGRETALVHKSIGP</sequence>
<dbReference type="AlphaFoldDB" id="A0A427AX23"/>
<evidence type="ECO:0000313" key="3">
    <source>
        <dbReference type="Proteomes" id="UP000287651"/>
    </source>
</evidence>
<feature type="compositionally biased region" description="Basic and acidic residues" evidence="1">
    <location>
        <begin position="84"/>
        <end position="93"/>
    </location>
</feature>
<feature type="compositionally biased region" description="Basic and acidic residues" evidence="1">
    <location>
        <begin position="102"/>
        <end position="113"/>
    </location>
</feature>
<dbReference type="EMBL" id="AMZH03001056">
    <property type="protein sequence ID" value="RRT80808.1"/>
    <property type="molecule type" value="Genomic_DNA"/>
</dbReference>